<dbReference type="EMBL" id="LAZR01004851">
    <property type="protein sequence ID" value="KKN05025.1"/>
    <property type="molecule type" value="Genomic_DNA"/>
</dbReference>
<reference evidence="1" key="1">
    <citation type="journal article" date="2015" name="Nature">
        <title>Complex archaea that bridge the gap between prokaryotes and eukaryotes.</title>
        <authorList>
            <person name="Spang A."/>
            <person name="Saw J.H."/>
            <person name="Jorgensen S.L."/>
            <person name="Zaremba-Niedzwiedzka K."/>
            <person name="Martijn J."/>
            <person name="Lind A.E."/>
            <person name="van Eijk R."/>
            <person name="Schleper C."/>
            <person name="Guy L."/>
            <person name="Ettema T.J."/>
        </authorList>
    </citation>
    <scope>NUCLEOTIDE SEQUENCE</scope>
</reference>
<organism evidence="1">
    <name type="scientific">marine sediment metagenome</name>
    <dbReference type="NCBI Taxonomy" id="412755"/>
    <lineage>
        <taxon>unclassified sequences</taxon>
        <taxon>metagenomes</taxon>
        <taxon>ecological metagenomes</taxon>
    </lineage>
</organism>
<comment type="caution">
    <text evidence="1">The sequence shown here is derived from an EMBL/GenBank/DDBJ whole genome shotgun (WGS) entry which is preliminary data.</text>
</comment>
<accession>A0A0F9MCA5</accession>
<protein>
    <submittedName>
        <fullName evidence="1">Uncharacterized protein</fullName>
    </submittedName>
</protein>
<dbReference type="AlphaFoldDB" id="A0A0F9MCA5"/>
<evidence type="ECO:0000313" key="1">
    <source>
        <dbReference type="EMBL" id="KKN05025.1"/>
    </source>
</evidence>
<proteinExistence type="predicted"/>
<sequence>MDGNILNVGVMNTVSDVCGWCGEDIKVLLRTWPLMVSIAGLLICANYCSPECKECGVEHPDTVVDYLTHVKELMDDL</sequence>
<gene>
    <name evidence="1" type="ORF">LCGC14_1091350</name>
</gene>
<name>A0A0F9MCA5_9ZZZZ</name>